<evidence type="ECO:0000256" key="4">
    <source>
        <dbReference type="ARBA" id="ARBA00022638"/>
    </source>
</evidence>
<dbReference type="InterPro" id="IPR001916">
    <property type="entry name" value="Glyco_hydro_22"/>
</dbReference>
<sequence>MNKLVILLIASAVLCLRCEAKVLTRCGLVQELRRQRFPSNQLPDWVCLIEAESSRNTGIVSQPNSNGSRDWGLFQINDKYWCSTTNLPGKDCNVRCEW</sequence>
<keyword evidence="3" id="KW-0929">Antimicrobial</keyword>
<dbReference type="SMART" id="SM00263">
    <property type="entry name" value="LYZ1"/>
    <property type="match status" value="1"/>
</dbReference>
<dbReference type="PANTHER" id="PTHR11407">
    <property type="entry name" value="LYSOZYME C"/>
    <property type="match status" value="1"/>
</dbReference>
<evidence type="ECO:0000256" key="2">
    <source>
        <dbReference type="ARBA" id="ARBA00012732"/>
    </source>
</evidence>
<keyword evidence="4" id="KW-0081">Bacteriolytic enzyme</keyword>
<dbReference type="PRINTS" id="PR00135">
    <property type="entry name" value="LYZLACT"/>
</dbReference>
<evidence type="ECO:0000256" key="6">
    <source>
        <dbReference type="ARBA" id="ARBA00023157"/>
    </source>
</evidence>
<dbReference type="OrthoDB" id="17373at2759"/>
<keyword evidence="5" id="KW-0378">Hydrolase</keyword>
<comment type="caution">
    <text evidence="10">The sequence shown here is derived from an EMBL/GenBank/DDBJ whole genome shotgun (WGS) entry which is preliminary data.</text>
</comment>
<dbReference type="EMBL" id="CADEBC010000500">
    <property type="protein sequence ID" value="CAB3238779.1"/>
    <property type="molecule type" value="Genomic_DNA"/>
</dbReference>
<accession>A0A8S0ZZ14</accession>
<dbReference type="Pfam" id="PF00062">
    <property type="entry name" value="Lys"/>
    <property type="match status" value="1"/>
</dbReference>
<evidence type="ECO:0000313" key="10">
    <source>
        <dbReference type="EMBL" id="CAB3238779.1"/>
    </source>
</evidence>
<dbReference type="PANTHER" id="PTHR11407:SF63">
    <property type="entry name" value="LYSOZYME C"/>
    <property type="match status" value="1"/>
</dbReference>
<dbReference type="AlphaFoldDB" id="A0A8S0ZZ14"/>
<evidence type="ECO:0000256" key="5">
    <source>
        <dbReference type="ARBA" id="ARBA00022801"/>
    </source>
</evidence>
<keyword evidence="7" id="KW-0326">Glycosidase</keyword>
<dbReference type="Proteomes" id="UP000494106">
    <property type="component" value="Unassembled WGS sequence"/>
</dbReference>
<organism evidence="10 11">
    <name type="scientific">Arctia plantaginis</name>
    <name type="common">Wood tiger moth</name>
    <name type="synonym">Phalaena plantaginis</name>
    <dbReference type="NCBI Taxonomy" id="874455"/>
    <lineage>
        <taxon>Eukaryota</taxon>
        <taxon>Metazoa</taxon>
        <taxon>Ecdysozoa</taxon>
        <taxon>Arthropoda</taxon>
        <taxon>Hexapoda</taxon>
        <taxon>Insecta</taxon>
        <taxon>Pterygota</taxon>
        <taxon>Neoptera</taxon>
        <taxon>Endopterygota</taxon>
        <taxon>Lepidoptera</taxon>
        <taxon>Glossata</taxon>
        <taxon>Ditrysia</taxon>
        <taxon>Noctuoidea</taxon>
        <taxon>Erebidae</taxon>
        <taxon>Arctiinae</taxon>
        <taxon>Arctia</taxon>
    </lineage>
</organism>
<keyword evidence="6" id="KW-1015">Disulfide bond</keyword>
<evidence type="ECO:0000256" key="1">
    <source>
        <dbReference type="ARBA" id="ARBA00000632"/>
    </source>
</evidence>
<evidence type="ECO:0000256" key="3">
    <source>
        <dbReference type="ARBA" id="ARBA00022529"/>
    </source>
</evidence>
<gene>
    <name evidence="10" type="ORF">APLA_LOCUS7570</name>
</gene>
<name>A0A8S0ZZ14_ARCPL</name>
<comment type="catalytic activity">
    <reaction evidence="1">
        <text>Hydrolysis of (1-&gt;4)-beta-linkages between N-acetylmuramic acid and N-acetyl-D-glucosamine residues in a peptidoglycan and between N-acetyl-D-glucosamine residues in chitodextrins.</text>
        <dbReference type="EC" id="3.2.1.17"/>
    </reaction>
</comment>
<keyword evidence="11" id="KW-1185">Reference proteome</keyword>
<dbReference type="SUPFAM" id="SSF53955">
    <property type="entry name" value="Lysozyme-like"/>
    <property type="match status" value="1"/>
</dbReference>
<dbReference type="PROSITE" id="PS51348">
    <property type="entry name" value="GLYCOSYL_HYDROL_F22_2"/>
    <property type="match status" value="1"/>
</dbReference>
<reference evidence="10 11" key="1">
    <citation type="submission" date="2020-04" db="EMBL/GenBank/DDBJ databases">
        <authorList>
            <person name="Wallbank WR R."/>
            <person name="Pardo Diaz C."/>
            <person name="Kozak K."/>
            <person name="Martin S."/>
            <person name="Jiggins C."/>
            <person name="Moest M."/>
            <person name="Warren A I."/>
            <person name="Byers J.R.P. K."/>
            <person name="Montejo-Kovacevich G."/>
            <person name="Yen C E."/>
        </authorList>
    </citation>
    <scope>NUCLEOTIDE SEQUENCE [LARGE SCALE GENOMIC DNA]</scope>
</reference>
<dbReference type="GO" id="GO:0003796">
    <property type="term" value="F:lysozyme activity"/>
    <property type="evidence" value="ECO:0007669"/>
    <property type="project" value="UniProtKB-EC"/>
</dbReference>
<comment type="similarity">
    <text evidence="8">Belongs to the glycosyl hydrolase 22 family.</text>
</comment>
<protein>
    <recommendedName>
        <fullName evidence="2">lysozyme</fullName>
        <ecNumber evidence="2">3.2.1.17</ecNumber>
    </recommendedName>
</protein>
<dbReference type="Gene3D" id="1.10.530.10">
    <property type="match status" value="1"/>
</dbReference>
<feature type="signal peptide" evidence="9">
    <location>
        <begin position="1"/>
        <end position="20"/>
    </location>
</feature>
<keyword evidence="9" id="KW-0732">Signal</keyword>
<dbReference type="EC" id="3.2.1.17" evidence="2"/>
<proteinExistence type="inferred from homology"/>
<evidence type="ECO:0000256" key="9">
    <source>
        <dbReference type="SAM" id="SignalP"/>
    </source>
</evidence>
<feature type="chain" id="PRO_5035785397" description="lysozyme" evidence="9">
    <location>
        <begin position="21"/>
        <end position="98"/>
    </location>
</feature>
<dbReference type="GO" id="GO:0042742">
    <property type="term" value="P:defense response to bacterium"/>
    <property type="evidence" value="ECO:0007669"/>
    <property type="project" value="UniProtKB-KW"/>
</dbReference>
<dbReference type="InterPro" id="IPR023346">
    <property type="entry name" value="Lysozyme-like_dom_sf"/>
</dbReference>
<evidence type="ECO:0000313" key="11">
    <source>
        <dbReference type="Proteomes" id="UP000494106"/>
    </source>
</evidence>
<evidence type="ECO:0000256" key="7">
    <source>
        <dbReference type="ARBA" id="ARBA00023295"/>
    </source>
</evidence>
<dbReference type="GO" id="GO:0031640">
    <property type="term" value="P:killing of cells of another organism"/>
    <property type="evidence" value="ECO:0007669"/>
    <property type="project" value="UniProtKB-KW"/>
</dbReference>
<evidence type="ECO:0000256" key="8">
    <source>
        <dbReference type="RuleBase" id="RU004440"/>
    </source>
</evidence>